<dbReference type="GO" id="GO:0003964">
    <property type="term" value="F:RNA-directed DNA polymerase activity"/>
    <property type="evidence" value="ECO:0007669"/>
    <property type="project" value="UniProtKB-KW"/>
</dbReference>
<evidence type="ECO:0000259" key="2">
    <source>
        <dbReference type="Pfam" id="PF03732"/>
    </source>
</evidence>
<keyword evidence="4" id="KW-1185">Reference proteome</keyword>
<reference evidence="3" key="2">
    <citation type="submission" date="2022-01" db="EMBL/GenBank/DDBJ databases">
        <authorList>
            <person name="Yamashiro T."/>
            <person name="Shiraishi A."/>
            <person name="Satake H."/>
            <person name="Nakayama K."/>
        </authorList>
    </citation>
    <scope>NUCLEOTIDE SEQUENCE</scope>
</reference>
<dbReference type="InterPro" id="IPR000477">
    <property type="entry name" value="RT_dom"/>
</dbReference>
<dbReference type="CDD" id="cd01647">
    <property type="entry name" value="RT_LTR"/>
    <property type="match status" value="1"/>
</dbReference>
<reference evidence="3" key="1">
    <citation type="journal article" date="2022" name="Int. J. Mol. Sci.">
        <title>Draft Genome of Tanacetum Coccineum: Genomic Comparison of Closely Related Tanacetum-Family Plants.</title>
        <authorList>
            <person name="Yamashiro T."/>
            <person name="Shiraishi A."/>
            <person name="Nakayama K."/>
            <person name="Satake H."/>
        </authorList>
    </citation>
    <scope>NUCLEOTIDE SEQUENCE</scope>
</reference>
<keyword evidence="3" id="KW-0695">RNA-directed DNA polymerase</keyword>
<dbReference type="InterPro" id="IPR005162">
    <property type="entry name" value="Retrotrans_gag_dom"/>
</dbReference>
<evidence type="ECO:0000313" key="4">
    <source>
        <dbReference type="Proteomes" id="UP001151760"/>
    </source>
</evidence>
<dbReference type="EMBL" id="BQNB010015384">
    <property type="protein sequence ID" value="GJT39419.1"/>
    <property type="molecule type" value="Genomic_DNA"/>
</dbReference>
<keyword evidence="3" id="KW-0548">Nucleotidyltransferase</keyword>
<sequence>MADNRTMAQMLQAPIEGYEDAIVIPPINANNFELKQPLINLVQSNKFTGRQDPHNHLRFFNKVTSTFRHPEVPNTSVKLLLFPFSLDGEARDWLDKEPPRSILTWDDLVSKFINQYFPPSKTTYYQNEIITFYQKPNETFNEAWERFKGLLRQCPHHGFSELHQLDTFYNSLNSNDQDALDSAAGGYFLDKMPQEGLAIIESKSKVRYSRSCANDSRVRTDAPLSNSSPSNNSFDMQQIASSLEDKMTIKMNQMMNQMKALVVTTPAHVKAVQESSIVTYSLADLGTTLSKTASALIDVYEGEITLRNDDQSLTLKCGDAPSISYNNLESLKKVDLIDVTSIDDEPVSPVFNATYYDPEGDILILEALLNNDPLPNPNQGDYSPGIQKDLKVVEPKKSSVEYATSYEPKDEIPEVELKELPPHLEYAFLEENNKLPVIISKDLSQDEKTSLIHVLKNRKQAIAWKLSDIRGIDPEFCSHKILLEDDYEPSVQHQRRVNPKIHDVIKKEVEKLLDAGLIYPISDSPWVSPVHCVPKKGGMTVVTNEENELVPTRLVTGWRVCIDYRKLNEATCKDHFPLPFMDQMLERLAGNEFYCFLDGFSGYFQIPIEPKDQEKTTFTCPYGTFAYRRMPFGLCNAPGTFQRCMMAIFHDMIEKTMEVFMDDFLVFGDSFSSCLANLDKMLKRCEDTKLALNWEKSHFMVKEGIVLGHKISKKGIEVDKAKVDVISNASSSNNVKGIRSFSGMRDSIEDLSKGLLQNLFDQ</sequence>
<accession>A0ABQ5DQS5</accession>
<dbReference type="PANTHER" id="PTHR24559">
    <property type="entry name" value="TRANSPOSON TY3-I GAG-POL POLYPROTEIN"/>
    <property type="match status" value="1"/>
</dbReference>
<evidence type="ECO:0000313" key="3">
    <source>
        <dbReference type="EMBL" id="GJT39419.1"/>
    </source>
</evidence>
<dbReference type="InterPro" id="IPR043128">
    <property type="entry name" value="Rev_trsase/Diguanyl_cyclase"/>
</dbReference>
<name>A0ABQ5DQS5_9ASTR</name>
<dbReference type="InterPro" id="IPR043502">
    <property type="entry name" value="DNA/RNA_pol_sf"/>
</dbReference>
<dbReference type="Gene3D" id="3.10.10.10">
    <property type="entry name" value="HIV Type 1 Reverse Transcriptase, subunit A, domain 1"/>
    <property type="match status" value="1"/>
</dbReference>
<keyword evidence="3" id="KW-0808">Transferase</keyword>
<dbReference type="Gene3D" id="3.30.70.270">
    <property type="match status" value="1"/>
</dbReference>
<protein>
    <submittedName>
        <fullName evidence="3">Reverse transcriptase domain-containing protein</fullName>
    </submittedName>
</protein>
<dbReference type="Proteomes" id="UP001151760">
    <property type="component" value="Unassembled WGS sequence"/>
</dbReference>
<proteinExistence type="predicted"/>
<dbReference type="Pfam" id="PF00078">
    <property type="entry name" value="RVT_1"/>
    <property type="match status" value="1"/>
</dbReference>
<feature type="domain" description="Reverse transcriptase" evidence="1">
    <location>
        <begin position="555"/>
        <end position="711"/>
    </location>
</feature>
<dbReference type="PANTHER" id="PTHR24559:SF444">
    <property type="entry name" value="REVERSE TRANSCRIPTASE DOMAIN-CONTAINING PROTEIN"/>
    <property type="match status" value="1"/>
</dbReference>
<feature type="domain" description="Retrotransposon gag" evidence="2">
    <location>
        <begin position="81"/>
        <end position="173"/>
    </location>
</feature>
<gene>
    <name evidence="3" type="ORF">Tco_0939284</name>
</gene>
<organism evidence="3 4">
    <name type="scientific">Tanacetum coccineum</name>
    <dbReference type="NCBI Taxonomy" id="301880"/>
    <lineage>
        <taxon>Eukaryota</taxon>
        <taxon>Viridiplantae</taxon>
        <taxon>Streptophyta</taxon>
        <taxon>Embryophyta</taxon>
        <taxon>Tracheophyta</taxon>
        <taxon>Spermatophyta</taxon>
        <taxon>Magnoliopsida</taxon>
        <taxon>eudicotyledons</taxon>
        <taxon>Gunneridae</taxon>
        <taxon>Pentapetalae</taxon>
        <taxon>asterids</taxon>
        <taxon>campanulids</taxon>
        <taxon>Asterales</taxon>
        <taxon>Asteraceae</taxon>
        <taxon>Asteroideae</taxon>
        <taxon>Anthemideae</taxon>
        <taxon>Anthemidinae</taxon>
        <taxon>Tanacetum</taxon>
    </lineage>
</organism>
<comment type="caution">
    <text evidence="3">The sequence shown here is derived from an EMBL/GenBank/DDBJ whole genome shotgun (WGS) entry which is preliminary data.</text>
</comment>
<dbReference type="InterPro" id="IPR053134">
    <property type="entry name" value="RNA-dir_DNA_polymerase"/>
</dbReference>
<dbReference type="Pfam" id="PF03732">
    <property type="entry name" value="Retrotrans_gag"/>
    <property type="match status" value="1"/>
</dbReference>
<dbReference type="SUPFAM" id="SSF56672">
    <property type="entry name" value="DNA/RNA polymerases"/>
    <property type="match status" value="1"/>
</dbReference>
<evidence type="ECO:0000259" key="1">
    <source>
        <dbReference type="Pfam" id="PF00078"/>
    </source>
</evidence>